<evidence type="ECO:0000313" key="3">
    <source>
        <dbReference type="EMBL" id="WRQ85689.1"/>
    </source>
</evidence>
<dbReference type="PANTHER" id="PTHR40252:SF2">
    <property type="entry name" value="BLR0328 PROTEIN"/>
    <property type="match status" value="1"/>
</dbReference>
<protein>
    <submittedName>
        <fullName evidence="3">FIST N-terminal domain-containing protein</fullName>
    </submittedName>
</protein>
<accession>A0ABZ1C592</accession>
<feature type="domain" description="FIST" evidence="1">
    <location>
        <begin position="23"/>
        <end position="216"/>
    </location>
</feature>
<dbReference type="InterPro" id="IPR019494">
    <property type="entry name" value="FIST_C"/>
</dbReference>
<proteinExistence type="predicted"/>
<dbReference type="InterPro" id="IPR013702">
    <property type="entry name" value="FIST_domain_N"/>
</dbReference>
<dbReference type="Pfam" id="PF10442">
    <property type="entry name" value="FIST_C"/>
    <property type="match status" value="1"/>
</dbReference>
<reference evidence="3 4" key="1">
    <citation type="submission" date="2023-12" db="EMBL/GenBank/DDBJ databases">
        <title>Description of an unclassified Opitutus bacterium of Verrucomicrobiota.</title>
        <authorList>
            <person name="Zhang D.-F."/>
        </authorList>
    </citation>
    <scope>NUCLEOTIDE SEQUENCE [LARGE SCALE GENOMIC DNA]</scope>
    <source>
        <strain evidence="3 4">WL0086</strain>
    </source>
</reference>
<dbReference type="RefSeq" id="WP_221032770.1">
    <property type="nucleotide sequence ID" value="NZ_CP139781.1"/>
</dbReference>
<dbReference type="SMART" id="SM00897">
    <property type="entry name" value="FIST"/>
    <property type="match status" value="1"/>
</dbReference>
<keyword evidence="4" id="KW-1185">Reference proteome</keyword>
<feature type="domain" description="FIST C-domain" evidence="2">
    <location>
        <begin position="217"/>
        <end position="357"/>
    </location>
</feature>
<evidence type="ECO:0000259" key="1">
    <source>
        <dbReference type="SMART" id="SM00897"/>
    </source>
</evidence>
<name>A0ABZ1C592_9BACT</name>
<organism evidence="3 4">
    <name type="scientific">Actomonas aquatica</name>
    <dbReference type="NCBI Taxonomy" id="2866162"/>
    <lineage>
        <taxon>Bacteria</taxon>
        <taxon>Pseudomonadati</taxon>
        <taxon>Verrucomicrobiota</taxon>
        <taxon>Opitutia</taxon>
        <taxon>Opitutales</taxon>
        <taxon>Opitutaceae</taxon>
        <taxon>Actomonas</taxon>
    </lineage>
</organism>
<dbReference type="Proteomes" id="UP000738431">
    <property type="component" value="Chromosome"/>
</dbReference>
<evidence type="ECO:0000259" key="2">
    <source>
        <dbReference type="SMART" id="SM01204"/>
    </source>
</evidence>
<evidence type="ECO:0000313" key="4">
    <source>
        <dbReference type="Proteomes" id="UP000738431"/>
    </source>
</evidence>
<dbReference type="EMBL" id="CP139781">
    <property type="protein sequence ID" value="WRQ85689.1"/>
    <property type="molecule type" value="Genomic_DNA"/>
</dbReference>
<dbReference type="SMART" id="SM01204">
    <property type="entry name" value="FIST_C"/>
    <property type="match status" value="1"/>
</dbReference>
<sequence length="380" mass="39924">MKTTTLLRRDGVWTPAGPELARAQLVLVFASGQALREDAGLLSELQARAPAAEIVGCSTAGQIAGATISDEVAVATVIEFATTRVQVAVETVADSHESAGIGRRLAETLAGPELRHVLVVSEGLHVDGAALSDGLREGLPEGVTATGGLAGDGTRFAETLVVSGTAVAADKVVAIGLYGADLEVSWGSGAGWSQFGPRRRVTRSRGNVLYELDGKPALSLYKTYLGDRASGLPATGLLFPLELLSEDGNAPSVVRTILAVDEVEQSVTFAGRVPQGASVQLTKLTVERLIRAAEQAGEGEARHPSPQQAELAFIVSCVGRRLLLDQRTEEELEAMLQAVGGVRAATGFYSYGELGPRGFTRDCHLHNQTLTYTLLGERTD</sequence>
<dbReference type="Pfam" id="PF08495">
    <property type="entry name" value="FIST"/>
    <property type="match status" value="1"/>
</dbReference>
<dbReference type="PANTHER" id="PTHR40252">
    <property type="entry name" value="BLR0328 PROTEIN"/>
    <property type="match status" value="1"/>
</dbReference>
<gene>
    <name evidence="3" type="ORF">K1X11_012825</name>
</gene>